<dbReference type="Proteomes" id="UP001589783">
    <property type="component" value="Unassembled WGS sequence"/>
</dbReference>
<evidence type="ECO:0000313" key="2">
    <source>
        <dbReference type="Proteomes" id="UP001589783"/>
    </source>
</evidence>
<dbReference type="InterPro" id="IPR046584">
    <property type="entry name" value="DUF6642"/>
</dbReference>
<gene>
    <name evidence="1" type="ORF">ACFFJD_08715</name>
</gene>
<sequence>MSDQSEQPTGLFCLEGEWSDSLTDAKSVRPLLDLLASTGSARYIHRRIATSTEFFHQLDKWLEGGCEGDLDDYLTLMIAAHGLVGEVEFDDRSVSLEDLGKHFDGRAGDCFVYFGSCATLSAPDSELLRFRARTGARAVFGYTHDVDWLTSAAFEALLIHEMTNSANGAQVFSRLHARYGSMVEELGLTVVTSSGVRRAHA</sequence>
<dbReference type="Pfam" id="PF20347">
    <property type="entry name" value="DUF6642"/>
    <property type="match status" value="1"/>
</dbReference>
<protein>
    <submittedName>
        <fullName evidence="1">DUF6642 family protein</fullName>
    </submittedName>
</protein>
<organism evidence="1 2">
    <name type="scientific">Gordonia phosphorivorans</name>
    <dbReference type="NCBI Taxonomy" id="1056982"/>
    <lineage>
        <taxon>Bacteria</taxon>
        <taxon>Bacillati</taxon>
        <taxon>Actinomycetota</taxon>
        <taxon>Actinomycetes</taxon>
        <taxon>Mycobacteriales</taxon>
        <taxon>Gordoniaceae</taxon>
        <taxon>Gordonia</taxon>
    </lineage>
</organism>
<evidence type="ECO:0000313" key="1">
    <source>
        <dbReference type="EMBL" id="MFC0314932.1"/>
    </source>
</evidence>
<proteinExistence type="predicted"/>
<reference evidence="1 2" key="1">
    <citation type="submission" date="2024-09" db="EMBL/GenBank/DDBJ databases">
        <authorList>
            <person name="Sun Q."/>
            <person name="Mori K."/>
        </authorList>
    </citation>
    <scope>NUCLEOTIDE SEQUENCE [LARGE SCALE GENOMIC DNA]</scope>
    <source>
        <strain evidence="1 2">CCM 7957</strain>
    </source>
</reference>
<dbReference type="RefSeq" id="WP_382363170.1">
    <property type="nucleotide sequence ID" value="NZ_JBHLWV010000019.1"/>
</dbReference>
<comment type="caution">
    <text evidence="1">The sequence shown here is derived from an EMBL/GenBank/DDBJ whole genome shotgun (WGS) entry which is preliminary data.</text>
</comment>
<accession>A0ABV6H8N7</accession>
<name>A0ABV6H8N7_9ACTN</name>
<dbReference type="EMBL" id="JBHLWV010000019">
    <property type="protein sequence ID" value="MFC0314932.1"/>
    <property type="molecule type" value="Genomic_DNA"/>
</dbReference>
<keyword evidence="2" id="KW-1185">Reference proteome</keyword>